<dbReference type="PRINTS" id="PR00866">
    <property type="entry name" value="RNADNAPOLMS"/>
</dbReference>
<evidence type="ECO:0000256" key="9">
    <source>
        <dbReference type="ARBA" id="ARBA00048173"/>
    </source>
</evidence>
<evidence type="ECO:0000256" key="1">
    <source>
        <dbReference type="ARBA" id="ARBA00012493"/>
    </source>
</evidence>
<sequence length="306" mass="35725">MNIIENLQKAYPLSKEEVEFFIRSAPRRYKIHFIEKRNGRGLRVIAQPTAELKIIQRWITQKFINKLPVHDAAMAYRLGKGIKNHASSHAQQKYLLKLDFKDFFPSIKPRDLRLHLANYTDLQKEDISVILKLLFRYDKSKRGFSLSIGAPSSPSVSNTIMYPFDEMVSDYCMKRKIKYTRYADDLAFSTNQPHILDGLQNYIRELCQSLKYPRLELNEEKSVFTSKKFQRQLTGLILTNDGKISLGRDKKRLIRAMAHNYGVNKLDPNDVLRLRGWLAFALSVEPGYVESIERMLGKNIYEKLMK</sequence>
<keyword evidence="2" id="KW-0808">Transferase</keyword>
<evidence type="ECO:0000256" key="7">
    <source>
        <dbReference type="ARBA" id="ARBA00023118"/>
    </source>
</evidence>
<evidence type="ECO:0000256" key="8">
    <source>
        <dbReference type="ARBA" id="ARBA00034120"/>
    </source>
</evidence>
<protein>
    <recommendedName>
        <fullName evidence="1">RNA-directed DNA polymerase</fullName>
        <ecNumber evidence="1">2.7.7.49</ecNumber>
    </recommendedName>
</protein>
<keyword evidence="7" id="KW-0051">Antiviral defense</keyword>
<proteinExistence type="inferred from homology"/>
<dbReference type="RefSeq" id="WP_266120099.1">
    <property type="nucleotide sequence ID" value="NZ_JAPKNA010000001.1"/>
</dbReference>
<dbReference type="InterPro" id="IPR051083">
    <property type="entry name" value="GrpII_Intron_Splice-Mob/Def"/>
</dbReference>
<evidence type="ECO:0000313" key="11">
    <source>
        <dbReference type="EMBL" id="MCX5463140.1"/>
    </source>
</evidence>
<dbReference type="PANTHER" id="PTHR34047:SF7">
    <property type="entry name" value="RNA-DIRECTED DNA POLYMERASE"/>
    <property type="match status" value="1"/>
</dbReference>
<evidence type="ECO:0000313" key="12">
    <source>
        <dbReference type="Proteomes" id="UP001209916"/>
    </source>
</evidence>
<evidence type="ECO:0000256" key="3">
    <source>
        <dbReference type="ARBA" id="ARBA00022695"/>
    </source>
</evidence>
<feature type="domain" description="Reverse transcriptase" evidence="10">
    <location>
        <begin position="15"/>
        <end position="238"/>
    </location>
</feature>
<dbReference type="InterPro" id="IPR043502">
    <property type="entry name" value="DNA/RNA_pol_sf"/>
</dbReference>
<accession>A0ABT3VIB2</accession>
<organism evidence="11 12">
    <name type="scientific">Alcaligenes parafaecalis</name>
    <dbReference type="NCBI Taxonomy" id="171260"/>
    <lineage>
        <taxon>Bacteria</taxon>
        <taxon>Pseudomonadati</taxon>
        <taxon>Pseudomonadota</taxon>
        <taxon>Betaproteobacteria</taxon>
        <taxon>Burkholderiales</taxon>
        <taxon>Alcaligenaceae</taxon>
        <taxon>Alcaligenes</taxon>
    </lineage>
</organism>
<dbReference type="NCBIfam" id="NF038233">
    <property type="entry name" value="retron_St85_RT"/>
    <property type="match status" value="1"/>
</dbReference>
<dbReference type="PANTHER" id="PTHR34047">
    <property type="entry name" value="NUCLEAR INTRON MATURASE 1, MITOCHONDRIAL-RELATED"/>
    <property type="match status" value="1"/>
</dbReference>
<evidence type="ECO:0000259" key="10">
    <source>
        <dbReference type="PROSITE" id="PS50878"/>
    </source>
</evidence>
<dbReference type="InterPro" id="IPR000123">
    <property type="entry name" value="Reverse_transcriptase_msDNA"/>
</dbReference>
<dbReference type="Proteomes" id="UP001209916">
    <property type="component" value="Unassembled WGS sequence"/>
</dbReference>
<gene>
    <name evidence="11" type="ORF">OSH09_03020</name>
</gene>
<dbReference type="PROSITE" id="PS50878">
    <property type="entry name" value="RT_POL"/>
    <property type="match status" value="1"/>
</dbReference>
<keyword evidence="3" id="KW-0548">Nucleotidyltransferase</keyword>
<dbReference type="EMBL" id="JAPKNA010000001">
    <property type="protein sequence ID" value="MCX5463140.1"/>
    <property type="molecule type" value="Genomic_DNA"/>
</dbReference>
<evidence type="ECO:0000256" key="2">
    <source>
        <dbReference type="ARBA" id="ARBA00022679"/>
    </source>
</evidence>
<comment type="caution">
    <text evidence="11">The sequence shown here is derived from an EMBL/GenBank/DDBJ whole genome shotgun (WGS) entry which is preliminary data.</text>
</comment>
<reference evidence="11 12" key="1">
    <citation type="submission" date="2022-11" db="EMBL/GenBank/DDBJ databases">
        <title>Biodiversity and phylogenetic relationships of bacteria.</title>
        <authorList>
            <person name="Machado R.A.R."/>
            <person name="Bhat A."/>
            <person name="Loulou A."/>
            <person name="Kallel S."/>
        </authorList>
    </citation>
    <scope>NUCLEOTIDE SEQUENCE [LARGE SCALE GENOMIC DNA]</scope>
    <source>
        <strain evidence="11 12">DSM 13975</strain>
    </source>
</reference>
<dbReference type="InterPro" id="IPR000477">
    <property type="entry name" value="RT_dom"/>
</dbReference>
<comment type="catalytic activity">
    <reaction evidence="9">
        <text>DNA(n) + a 2'-deoxyribonucleoside 5'-triphosphate = DNA(n+1) + diphosphate</text>
        <dbReference type="Rhea" id="RHEA:22508"/>
        <dbReference type="Rhea" id="RHEA-COMP:17339"/>
        <dbReference type="Rhea" id="RHEA-COMP:17340"/>
        <dbReference type="ChEBI" id="CHEBI:33019"/>
        <dbReference type="ChEBI" id="CHEBI:61560"/>
        <dbReference type="ChEBI" id="CHEBI:173112"/>
        <dbReference type="EC" id="2.7.7.49"/>
    </reaction>
</comment>
<dbReference type="SUPFAM" id="SSF56672">
    <property type="entry name" value="DNA/RNA polymerases"/>
    <property type="match status" value="1"/>
</dbReference>
<keyword evidence="6 11" id="KW-0695">RNA-directed DNA polymerase</keyword>
<keyword evidence="5" id="KW-0460">Magnesium</keyword>
<keyword evidence="4" id="KW-0479">Metal-binding</keyword>
<keyword evidence="12" id="KW-1185">Reference proteome</keyword>
<dbReference type="GO" id="GO:0003964">
    <property type="term" value="F:RNA-directed DNA polymerase activity"/>
    <property type="evidence" value="ECO:0007669"/>
    <property type="project" value="UniProtKB-KW"/>
</dbReference>
<name>A0ABT3VIB2_9BURK</name>
<comment type="similarity">
    <text evidence="8">Belongs to the bacterial reverse transcriptase family.</text>
</comment>
<evidence type="ECO:0000256" key="6">
    <source>
        <dbReference type="ARBA" id="ARBA00022918"/>
    </source>
</evidence>
<dbReference type="EC" id="2.7.7.49" evidence="1"/>
<dbReference type="CDD" id="cd03487">
    <property type="entry name" value="RT_Bac_retron_II"/>
    <property type="match status" value="1"/>
</dbReference>
<dbReference type="Pfam" id="PF00078">
    <property type="entry name" value="RVT_1"/>
    <property type="match status" value="1"/>
</dbReference>
<evidence type="ECO:0000256" key="4">
    <source>
        <dbReference type="ARBA" id="ARBA00022723"/>
    </source>
</evidence>
<evidence type="ECO:0000256" key="5">
    <source>
        <dbReference type="ARBA" id="ARBA00022842"/>
    </source>
</evidence>